<dbReference type="RefSeq" id="WP_264775821.1">
    <property type="nucleotide sequence ID" value="NZ_AP026560.1"/>
</dbReference>
<gene>
    <name evidence="1" type="ORF">DAETH_31280</name>
</gene>
<sequence>MTLRLNLGRYLQEHDISAYRLVQEVKGRVAPNTVYSLARKPAQRIDLDTVAKILQALERVRGQKVEITEMLEDATLETPAQTVTPPAYDASNRKVFKYNGYRANVAPGPSAQEILDELRGHVQ</sequence>
<evidence type="ECO:0008006" key="3">
    <source>
        <dbReference type="Google" id="ProtNLM"/>
    </source>
</evidence>
<dbReference type="EMBL" id="AP026560">
    <property type="protein sequence ID" value="BDP43159.1"/>
    <property type="molecule type" value="Genomic_DNA"/>
</dbReference>
<evidence type="ECO:0000313" key="2">
    <source>
        <dbReference type="Proteomes" id="UP001064971"/>
    </source>
</evidence>
<organism evidence="1 2">
    <name type="scientific">Deinococcus aetherius</name>
    <dbReference type="NCBI Taxonomy" id="200252"/>
    <lineage>
        <taxon>Bacteria</taxon>
        <taxon>Thermotogati</taxon>
        <taxon>Deinococcota</taxon>
        <taxon>Deinococci</taxon>
        <taxon>Deinococcales</taxon>
        <taxon>Deinococcaceae</taxon>
        <taxon>Deinococcus</taxon>
    </lineage>
</organism>
<evidence type="ECO:0000313" key="1">
    <source>
        <dbReference type="EMBL" id="BDP43159.1"/>
    </source>
</evidence>
<dbReference type="Proteomes" id="UP001064971">
    <property type="component" value="Chromosome"/>
</dbReference>
<accession>A0ABN6RJV3</accession>
<proteinExistence type="predicted"/>
<name>A0ABN6RJV3_9DEIO</name>
<keyword evidence="2" id="KW-1185">Reference proteome</keyword>
<reference evidence="1" key="1">
    <citation type="submission" date="2022-07" db="EMBL/GenBank/DDBJ databases">
        <title>Complete Genome Sequence of the Radioresistant Bacterium Deinococcus aetherius ST0316, Isolated from the Air Dust collected in Lower Stratosphere above Japan.</title>
        <authorList>
            <person name="Satoh K."/>
            <person name="Hagiwara K."/>
            <person name="Katsumata K."/>
            <person name="Kubo A."/>
            <person name="Yokobori S."/>
            <person name="Yamagishi A."/>
            <person name="Oono Y."/>
            <person name="Narumi I."/>
        </authorList>
    </citation>
    <scope>NUCLEOTIDE SEQUENCE</scope>
    <source>
        <strain evidence="1">ST0316</strain>
    </source>
</reference>
<protein>
    <recommendedName>
        <fullName evidence="3">HTH cro/C1-type domain-containing protein</fullName>
    </recommendedName>
</protein>